<feature type="domain" description="Chitin-binding type-4" evidence="8">
    <location>
        <begin position="21"/>
        <end position="189"/>
    </location>
</feature>
<dbReference type="GO" id="GO:0046872">
    <property type="term" value="F:metal ion binding"/>
    <property type="evidence" value="ECO:0007669"/>
    <property type="project" value="UniProtKB-KW"/>
</dbReference>
<comment type="similarity">
    <text evidence="6">Belongs to the polysaccharide monooxygenase AA13 family.</text>
</comment>
<evidence type="ECO:0000256" key="2">
    <source>
        <dbReference type="ARBA" id="ARBA00022723"/>
    </source>
</evidence>
<evidence type="ECO:0000256" key="7">
    <source>
        <dbReference type="SAM" id="SignalP"/>
    </source>
</evidence>
<comment type="cofactor">
    <cofactor evidence="1">
        <name>Cu(2+)</name>
        <dbReference type="ChEBI" id="CHEBI:29036"/>
    </cofactor>
</comment>
<keyword evidence="4" id="KW-1015">Disulfide bond</keyword>
<accession>G2QNN7</accession>
<dbReference type="RefSeq" id="XP_003666506.1">
    <property type="nucleotide sequence ID" value="XM_003666458.1"/>
</dbReference>
<dbReference type="OrthoDB" id="120613at2759"/>
<name>G2QNN7_THET4</name>
<evidence type="ECO:0000256" key="5">
    <source>
        <dbReference type="ARBA" id="ARBA00023180"/>
    </source>
</evidence>
<organism evidence="9 10">
    <name type="scientific">Thermothelomyces thermophilus (strain ATCC 42464 / BCRC 31852 / DSM 1799)</name>
    <name type="common">Sporotrichum thermophile</name>
    <dbReference type="NCBI Taxonomy" id="573729"/>
    <lineage>
        <taxon>Eukaryota</taxon>
        <taxon>Fungi</taxon>
        <taxon>Dikarya</taxon>
        <taxon>Ascomycota</taxon>
        <taxon>Pezizomycotina</taxon>
        <taxon>Sordariomycetes</taxon>
        <taxon>Sordariomycetidae</taxon>
        <taxon>Sordariales</taxon>
        <taxon>Chaetomiaceae</taxon>
        <taxon>Thermothelomyces</taxon>
    </lineage>
</organism>
<dbReference type="HOGENOM" id="CLU_053021_2_0_1"/>
<proteinExistence type="inferred from homology"/>
<keyword evidence="10" id="KW-1185">Reference proteome</keyword>
<keyword evidence="3" id="KW-0186">Copper</keyword>
<sequence>MHSGFVSLFAFAGLAAQASAHGIVTKPATRSPGEATEAACGKTMADFYRADNTSYPEALLRANPDGLKPPYDPEKCNLWLCKGYQFADNIANVQNYTVGQVVDMEVWIRIPHEGYANVSIVDTSRNSVIGEPLIAWPEGYAGSANPPKDQTKFSVKLPDLGDKCTKPSACVIQWYWFGQGQTYESCVDFTLATPAKRRRYRKY</sequence>
<evidence type="ECO:0000259" key="8">
    <source>
        <dbReference type="Pfam" id="PF03067"/>
    </source>
</evidence>
<evidence type="ECO:0000313" key="9">
    <source>
        <dbReference type="EMBL" id="AEO61261.1"/>
    </source>
</evidence>
<feature type="signal peptide" evidence="7">
    <location>
        <begin position="1"/>
        <end position="20"/>
    </location>
</feature>
<protein>
    <recommendedName>
        <fullName evidence="8">Chitin-binding type-4 domain-containing protein</fullName>
    </recommendedName>
</protein>
<dbReference type="KEGG" id="mtm:MYCTH_2311254"/>
<dbReference type="OMA" id="RCNLWLC"/>
<dbReference type="VEuPathDB" id="FungiDB:MYCTH_2311254"/>
<evidence type="ECO:0000256" key="6">
    <source>
        <dbReference type="ARBA" id="ARBA00034311"/>
    </source>
</evidence>
<dbReference type="Gene3D" id="2.70.50.70">
    <property type="match status" value="1"/>
</dbReference>
<reference evidence="9 10" key="1">
    <citation type="journal article" date="2011" name="Nat. Biotechnol.">
        <title>Comparative genomic analysis of the thermophilic biomass-degrading fungi Myceliophthora thermophila and Thielavia terrestris.</title>
        <authorList>
            <person name="Berka R.M."/>
            <person name="Grigoriev I.V."/>
            <person name="Otillar R."/>
            <person name="Salamov A."/>
            <person name="Grimwood J."/>
            <person name="Reid I."/>
            <person name="Ishmael N."/>
            <person name="John T."/>
            <person name="Darmond C."/>
            <person name="Moisan M.-C."/>
            <person name="Henrissat B."/>
            <person name="Coutinho P.M."/>
            <person name="Lombard V."/>
            <person name="Natvig D.O."/>
            <person name="Lindquist E."/>
            <person name="Schmutz J."/>
            <person name="Lucas S."/>
            <person name="Harris P."/>
            <person name="Powlowski J."/>
            <person name="Bellemare A."/>
            <person name="Taylor D."/>
            <person name="Butler G."/>
            <person name="de Vries R.P."/>
            <person name="Allijn I.E."/>
            <person name="van den Brink J."/>
            <person name="Ushinsky S."/>
            <person name="Storms R."/>
            <person name="Powell A.J."/>
            <person name="Paulsen I.T."/>
            <person name="Elbourne L.D.H."/>
            <person name="Baker S.E."/>
            <person name="Magnuson J."/>
            <person name="LaBoissiere S."/>
            <person name="Clutterbuck A.J."/>
            <person name="Martinez D."/>
            <person name="Wogulis M."/>
            <person name="de Leon A.L."/>
            <person name="Rey M.W."/>
            <person name="Tsang A."/>
        </authorList>
    </citation>
    <scope>NUCLEOTIDE SEQUENCE [LARGE SCALE GENOMIC DNA]</scope>
    <source>
        <strain evidence="10">ATCC 42464 / BCRC 31852 / DSM 1799</strain>
    </source>
</reference>
<keyword evidence="7" id="KW-0732">Signal</keyword>
<feature type="chain" id="PRO_5003436483" description="Chitin-binding type-4 domain-containing protein" evidence="7">
    <location>
        <begin position="21"/>
        <end position="203"/>
    </location>
</feature>
<dbReference type="PANTHER" id="PTHR36575">
    <property type="entry name" value="BINDING PROTEIN, PUTATIVE (AFU_ORTHOLOGUE AFUA_1G14430)-RELATED"/>
    <property type="match status" value="1"/>
</dbReference>
<evidence type="ECO:0000313" key="10">
    <source>
        <dbReference type="Proteomes" id="UP000007322"/>
    </source>
</evidence>
<evidence type="ECO:0000256" key="1">
    <source>
        <dbReference type="ARBA" id="ARBA00001973"/>
    </source>
</evidence>
<dbReference type="InParanoid" id="G2QNN7"/>
<dbReference type="Pfam" id="PF03067">
    <property type="entry name" value="LPMO_10"/>
    <property type="match status" value="1"/>
</dbReference>
<evidence type="ECO:0000256" key="4">
    <source>
        <dbReference type="ARBA" id="ARBA00023157"/>
    </source>
</evidence>
<gene>
    <name evidence="9" type="ORF">MYCTH_2311254</name>
</gene>
<dbReference type="EMBL" id="CP003008">
    <property type="protein sequence ID" value="AEO61261.1"/>
    <property type="molecule type" value="Genomic_DNA"/>
</dbReference>
<keyword evidence="5" id="KW-0325">Glycoprotein</keyword>
<dbReference type="InterPro" id="IPR004302">
    <property type="entry name" value="Cellulose/chitin-bd_N"/>
</dbReference>
<dbReference type="eggNOG" id="ENOG502QQKA">
    <property type="taxonomic scope" value="Eukaryota"/>
</dbReference>
<dbReference type="InterPro" id="IPR052282">
    <property type="entry name" value="Starch-active_LPMO"/>
</dbReference>
<dbReference type="AlphaFoldDB" id="G2QNN7"/>
<evidence type="ECO:0000256" key="3">
    <source>
        <dbReference type="ARBA" id="ARBA00023008"/>
    </source>
</evidence>
<dbReference type="GeneID" id="11506493"/>
<dbReference type="PANTHER" id="PTHR36575:SF2">
    <property type="entry name" value="CHITIN-BINDING TYPE-4 DOMAIN-CONTAINING PROTEIN-RELATED"/>
    <property type="match status" value="1"/>
</dbReference>
<dbReference type="Proteomes" id="UP000007322">
    <property type="component" value="Chromosome 7"/>
</dbReference>
<keyword evidence="2" id="KW-0479">Metal-binding</keyword>